<dbReference type="RefSeq" id="XP_024353822.1">
    <property type="nucleotide sequence ID" value="XM_024491671.1"/>
</dbReference>
<keyword evidence="4" id="KW-0966">Cell projection</keyword>
<dbReference type="PROSITE" id="PS51336">
    <property type="entry name" value="DM10"/>
    <property type="match status" value="1"/>
</dbReference>
<sequence>MRTTPRAVSSSNNGKSLIDESVIYSFIVEWFKDDSGRIEKYKLNFFPCDNSIEMHDLKRNKLFLRRIRQPEIRLLDLYVGGTVNILSRHLCVTNFANDFTAKALAGNSERCVCVISPSGTCTAGKYITSLEDQGFKIINLKVLYLNNMDVRKYFGGFCECKDLDKLTSVLSSGGLIALELMRRDANRVLREVVYGSNAKDNDIFANNDLFMPAQTPEAAAKLAHILFSTLTTSPNRKLLDIKDCTCAVIKPHAVQSYQVGGIWEVIQSNCFGVIAAQVFRLSKVDAGEFLEVYKGVLAEYPELISEFTSGPCVALQVIQADPDRDMSCNPGDPLSVQQRFRELAGPMDPDIARYLRPNTIRAKFGVNSVKNAIHCTDLPEDVSLEVILRKRFFSWLCIGVHMHAN</sequence>
<name>W6UPC8_ECHGR</name>
<dbReference type="OrthoDB" id="270127at2759"/>
<dbReference type="PANTHER" id="PTHR43109">
    <property type="entry name" value="NUCLEOSIDE DIPHOSPHATE KINASE 7"/>
    <property type="match status" value="1"/>
</dbReference>
<dbReference type="KEGG" id="egl:EGR_02422"/>
<dbReference type="CTD" id="36338137"/>
<protein>
    <submittedName>
        <fullName evidence="7">Nucleoside diphosphate kinase 7</fullName>
    </submittedName>
</protein>
<gene>
    <name evidence="7" type="ORF">EGR_02422</name>
</gene>
<keyword evidence="8" id="KW-1185">Reference proteome</keyword>
<evidence type="ECO:0000256" key="1">
    <source>
        <dbReference type="ARBA" id="ARBA00004430"/>
    </source>
</evidence>
<proteinExistence type="inferred from homology"/>
<evidence type="ECO:0000256" key="4">
    <source>
        <dbReference type="ARBA" id="ARBA00023273"/>
    </source>
</evidence>
<evidence type="ECO:0000313" key="8">
    <source>
        <dbReference type="Proteomes" id="UP000019149"/>
    </source>
</evidence>
<comment type="caution">
    <text evidence="5">Lacks conserved residue(s) required for the propagation of feature annotation.</text>
</comment>
<dbReference type="EMBL" id="APAU02000011">
    <property type="protein sequence ID" value="EUB62626.1"/>
    <property type="molecule type" value="Genomic_DNA"/>
</dbReference>
<dbReference type="SUPFAM" id="SSF54919">
    <property type="entry name" value="Nucleoside diphosphate kinase, NDK"/>
    <property type="match status" value="2"/>
</dbReference>
<dbReference type="InterPro" id="IPR037993">
    <property type="entry name" value="NDPk7B"/>
</dbReference>
<evidence type="ECO:0000256" key="5">
    <source>
        <dbReference type="PROSITE-ProRule" id="PRU00706"/>
    </source>
</evidence>
<dbReference type="SMART" id="SM00562">
    <property type="entry name" value="NDK"/>
    <property type="match status" value="1"/>
</dbReference>
<dbReference type="STRING" id="6210.W6UPC8"/>
<dbReference type="Proteomes" id="UP000019149">
    <property type="component" value="Unassembled WGS sequence"/>
</dbReference>
<keyword evidence="2" id="KW-0963">Cytoplasm</keyword>
<dbReference type="SMART" id="SM00676">
    <property type="entry name" value="DM10"/>
    <property type="match status" value="1"/>
</dbReference>
<keyword evidence="7" id="KW-0808">Transferase</keyword>
<dbReference type="PANTHER" id="PTHR43109:SF2">
    <property type="entry name" value="NUCLEOSIDE DIPHOSPHATE KINASE 7"/>
    <property type="match status" value="1"/>
</dbReference>
<evidence type="ECO:0000259" key="6">
    <source>
        <dbReference type="PROSITE" id="PS51336"/>
    </source>
</evidence>
<dbReference type="Gene3D" id="3.30.70.141">
    <property type="entry name" value="Nucleoside diphosphate kinase-like domain"/>
    <property type="match status" value="2"/>
</dbReference>
<dbReference type="GeneID" id="36338137"/>
<reference evidence="7 8" key="1">
    <citation type="journal article" date="2013" name="Nat. Genet.">
        <title>The genome of the hydatid tapeworm Echinococcus granulosus.</title>
        <authorList>
            <person name="Zheng H."/>
            <person name="Zhang W."/>
            <person name="Zhang L."/>
            <person name="Zhang Z."/>
            <person name="Li J."/>
            <person name="Lu G."/>
            <person name="Zhu Y."/>
            <person name="Wang Y."/>
            <person name="Huang Y."/>
            <person name="Liu J."/>
            <person name="Kang H."/>
            <person name="Chen J."/>
            <person name="Wang L."/>
            <person name="Chen A."/>
            <person name="Yu S."/>
            <person name="Gao Z."/>
            <person name="Jin L."/>
            <person name="Gu W."/>
            <person name="Wang Z."/>
            <person name="Zhao L."/>
            <person name="Shi B."/>
            <person name="Wen H."/>
            <person name="Lin R."/>
            <person name="Jones M.K."/>
            <person name="Brejova B."/>
            <person name="Vinar T."/>
            <person name="Zhao G."/>
            <person name="McManus D.P."/>
            <person name="Chen Z."/>
            <person name="Zhou Y."/>
            <person name="Wang S."/>
        </authorList>
    </citation>
    <scope>NUCLEOTIDE SEQUENCE [LARGE SCALE GENOMIC DNA]</scope>
</reference>
<dbReference type="GO" id="GO:0016301">
    <property type="term" value="F:kinase activity"/>
    <property type="evidence" value="ECO:0007669"/>
    <property type="project" value="UniProtKB-KW"/>
</dbReference>
<keyword evidence="3" id="KW-0206">Cytoskeleton</keyword>
<dbReference type="InterPro" id="IPR036850">
    <property type="entry name" value="NDK-like_dom_sf"/>
</dbReference>
<keyword evidence="7" id="KW-0418">Kinase</keyword>
<organism evidence="7 8">
    <name type="scientific">Echinococcus granulosus</name>
    <name type="common">Hydatid tapeworm</name>
    <dbReference type="NCBI Taxonomy" id="6210"/>
    <lineage>
        <taxon>Eukaryota</taxon>
        <taxon>Metazoa</taxon>
        <taxon>Spiralia</taxon>
        <taxon>Lophotrochozoa</taxon>
        <taxon>Platyhelminthes</taxon>
        <taxon>Cestoda</taxon>
        <taxon>Eucestoda</taxon>
        <taxon>Cyclophyllidea</taxon>
        <taxon>Taeniidae</taxon>
        <taxon>Echinococcus</taxon>
        <taxon>Echinococcus granulosus group</taxon>
    </lineage>
</organism>
<dbReference type="AlphaFoldDB" id="W6UPC8"/>
<dbReference type="InterPro" id="IPR034907">
    <property type="entry name" value="NDK-like_dom"/>
</dbReference>
<evidence type="ECO:0000256" key="2">
    <source>
        <dbReference type="ARBA" id="ARBA00022490"/>
    </source>
</evidence>
<evidence type="ECO:0000256" key="3">
    <source>
        <dbReference type="ARBA" id="ARBA00023212"/>
    </source>
</evidence>
<dbReference type="OMA" id="VCMCLEI"/>
<comment type="caution">
    <text evidence="7">The sequence shown here is derived from an EMBL/GenBank/DDBJ whole genome shotgun (WGS) entry which is preliminary data.</text>
</comment>
<evidence type="ECO:0000313" key="7">
    <source>
        <dbReference type="EMBL" id="EUB62626.1"/>
    </source>
</evidence>
<dbReference type="GO" id="GO:0005879">
    <property type="term" value="C:axonemal microtubule"/>
    <property type="evidence" value="ECO:0007669"/>
    <property type="project" value="TreeGrafter"/>
</dbReference>
<accession>W6UPC8</accession>
<dbReference type="Pfam" id="PF00334">
    <property type="entry name" value="NDK"/>
    <property type="match status" value="2"/>
</dbReference>
<comment type="subcellular location">
    <subcellularLocation>
        <location evidence="1">Cytoplasm</location>
        <location evidence="1">Cytoskeleton</location>
        <location evidence="1">Cilium axoneme</location>
    </subcellularLocation>
</comment>
<dbReference type="InterPro" id="IPR006602">
    <property type="entry name" value="DM10_dom"/>
</dbReference>
<feature type="domain" description="DM10" evidence="6">
    <location>
        <begin position="20"/>
        <end position="108"/>
    </location>
</feature>
<dbReference type="PROSITE" id="PS51374">
    <property type="entry name" value="NDPK_LIKE"/>
    <property type="match status" value="2"/>
</dbReference>
<comment type="similarity">
    <text evidence="5">Belongs to the NDK family.</text>
</comment>
<dbReference type="CDD" id="cd04412">
    <property type="entry name" value="NDPk7B"/>
    <property type="match status" value="1"/>
</dbReference>